<protein>
    <recommendedName>
        <fullName evidence="1">DUF6046 domain-containing protein</fullName>
    </recommendedName>
</protein>
<name>A0A8S5L6T6_9CAUD</name>
<dbReference type="Pfam" id="PF19512">
    <property type="entry name" value="DUF6046"/>
    <property type="match status" value="1"/>
</dbReference>
<evidence type="ECO:0000259" key="1">
    <source>
        <dbReference type="Pfam" id="PF19512"/>
    </source>
</evidence>
<accession>A0A8S5L6T6</accession>
<organism evidence="2">
    <name type="scientific">Myoviridae sp. ctOoC8</name>
    <dbReference type="NCBI Taxonomy" id="2823542"/>
    <lineage>
        <taxon>Viruses</taxon>
        <taxon>Duplodnaviria</taxon>
        <taxon>Heunggongvirae</taxon>
        <taxon>Uroviricota</taxon>
        <taxon>Caudoviricetes</taxon>
    </lineage>
</organism>
<dbReference type="EMBL" id="BK014641">
    <property type="protein sequence ID" value="DAD65346.1"/>
    <property type="molecule type" value="Genomic_DNA"/>
</dbReference>
<feature type="domain" description="DUF6046" evidence="1">
    <location>
        <begin position="87"/>
        <end position="204"/>
    </location>
</feature>
<sequence>MITIFDLHELYKTYFGKAPYYVTPKDSDKPLTQDVTYSGIAQNPHPKGTIHYNRNNIALNKIGAYGHDIWFPISLSNADSGTIEIENCTVSVNLSKTIVRTPVSERKGTVKECFNIDDYRFTIRGFLIGKGRKFPEEDIMKLQKLFESDKPVELHGGYPELFLEKSCRVAIETLEFPEVQGKAYWIRPFMISCETDYIEDLIITN</sequence>
<proteinExistence type="predicted"/>
<reference evidence="2" key="1">
    <citation type="journal article" date="2021" name="Proc. Natl. Acad. Sci. U.S.A.">
        <title>A Catalog of Tens of Thousands of Viruses from Human Metagenomes Reveals Hidden Associations with Chronic Diseases.</title>
        <authorList>
            <person name="Tisza M.J."/>
            <person name="Buck C.B."/>
        </authorList>
    </citation>
    <scope>NUCLEOTIDE SEQUENCE</scope>
    <source>
        <strain evidence="2">CtOoC8</strain>
    </source>
</reference>
<dbReference type="InterPro" id="IPR046109">
    <property type="entry name" value="DUF6046"/>
</dbReference>
<evidence type="ECO:0000313" key="2">
    <source>
        <dbReference type="EMBL" id="DAD65346.1"/>
    </source>
</evidence>